<keyword evidence="12" id="KW-0234">DNA repair</keyword>
<dbReference type="CDD" id="cd03431">
    <property type="entry name" value="NUDIX_DNA_Glycosylase_C-MutY"/>
    <property type="match status" value="1"/>
</dbReference>
<dbReference type="EMBL" id="CP072643">
    <property type="protein sequence ID" value="QUV95269.1"/>
    <property type="molecule type" value="Genomic_DNA"/>
</dbReference>
<dbReference type="Gene3D" id="1.10.340.30">
    <property type="entry name" value="Hypothetical protein, domain 2"/>
    <property type="match status" value="1"/>
</dbReference>
<dbReference type="SUPFAM" id="SSF55811">
    <property type="entry name" value="Nudix"/>
    <property type="match status" value="1"/>
</dbReference>
<evidence type="ECO:0000256" key="12">
    <source>
        <dbReference type="ARBA" id="ARBA00023204"/>
    </source>
</evidence>
<evidence type="ECO:0000256" key="4">
    <source>
        <dbReference type="ARBA" id="ARBA00012045"/>
    </source>
</evidence>
<evidence type="ECO:0000256" key="13">
    <source>
        <dbReference type="ARBA" id="ARBA00023295"/>
    </source>
</evidence>
<evidence type="ECO:0000313" key="16">
    <source>
        <dbReference type="EMBL" id="QUV95269.1"/>
    </source>
</evidence>
<dbReference type="InterPro" id="IPR023170">
    <property type="entry name" value="HhH_base_excis_C"/>
</dbReference>
<sequence>MKATPVTVRRRLLEWFDGHRRALPWRQTTDPYRLWVAETLAQQTQAVRAAAYYLRFMACFPTVADLAAADLNTVLKLWEGLGYYQRARRLHRAAQEICALRQGQLPATFAEWRTLPGVGDYTAAAVASMAFGEPVAAIDGNVRRVLARFCATDIGDDLARQAAVVQAAAQALVGGARPGDVNQALMELGAMVCRPRTPRCATCPLAADCMAQRYKLTAHYPLRPPRRIRPTRMFACLLVTWQGRYLVVRRHQTGLLGGLWEFPTFPCREGELPAETAASGRHRLGLPPGPSTPGPVLAHNFTHFRQILHVFLATVETPGAATDAEVRWVTPDELDALPLTRLARRLAQSVGTKPAGVETAPG</sequence>
<dbReference type="PANTHER" id="PTHR42944:SF1">
    <property type="entry name" value="ADENINE DNA GLYCOSYLASE"/>
    <property type="match status" value="1"/>
</dbReference>
<gene>
    <name evidence="16" type="primary">mutY</name>
    <name evidence="16" type="ORF">J8C05_14740</name>
</gene>
<dbReference type="InterPro" id="IPR000445">
    <property type="entry name" value="HhH_motif"/>
</dbReference>
<dbReference type="SMART" id="SM00478">
    <property type="entry name" value="ENDO3c"/>
    <property type="match status" value="1"/>
</dbReference>
<reference evidence="16 17" key="1">
    <citation type="submission" date="2021-03" db="EMBL/GenBank/DDBJ databases">
        <title>Genomic and phenotypic characterization of Chloracidobacterium isolates provides evidence for multiple species.</title>
        <authorList>
            <person name="Saini M.K."/>
            <person name="Costas A.M.G."/>
            <person name="Tank M."/>
            <person name="Bryant D.A."/>
        </authorList>
    </citation>
    <scope>NUCLEOTIDE SEQUENCE [LARGE SCALE GENOMIC DNA]</scope>
    <source>
        <strain evidence="16 17">N</strain>
    </source>
</reference>
<dbReference type="PANTHER" id="PTHR42944">
    <property type="entry name" value="ADENINE DNA GLYCOSYLASE"/>
    <property type="match status" value="1"/>
</dbReference>
<comment type="catalytic activity">
    <reaction evidence="1 14">
        <text>Hydrolyzes free adenine bases from 7,8-dihydro-8-oxoguanine:adenine mismatched double-stranded DNA, leaving an apurinic site.</text>
        <dbReference type="EC" id="3.2.2.31"/>
    </reaction>
</comment>
<evidence type="ECO:0000256" key="9">
    <source>
        <dbReference type="ARBA" id="ARBA00022801"/>
    </source>
</evidence>
<evidence type="ECO:0000256" key="6">
    <source>
        <dbReference type="ARBA" id="ARBA00022485"/>
    </source>
</evidence>
<evidence type="ECO:0000256" key="11">
    <source>
        <dbReference type="ARBA" id="ARBA00023014"/>
    </source>
</evidence>
<dbReference type="NCBIfam" id="TIGR01084">
    <property type="entry name" value="mutY"/>
    <property type="match status" value="1"/>
</dbReference>
<keyword evidence="11" id="KW-0411">Iron-sulfur</keyword>
<keyword evidence="9" id="KW-0378">Hydrolase</keyword>
<dbReference type="PROSITE" id="PS01155">
    <property type="entry name" value="ENDONUCLEASE_III_2"/>
    <property type="match status" value="1"/>
</dbReference>
<dbReference type="InterPro" id="IPR015797">
    <property type="entry name" value="NUDIX_hydrolase-like_dom_sf"/>
</dbReference>
<dbReference type="InterPro" id="IPR004036">
    <property type="entry name" value="Endonuclease-III-like_CS2"/>
</dbReference>
<evidence type="ECO:0000259" key="15">
    <source>
        <dbReference type="SMART" id="SM00478"/>
    </source>
</evidence>
<protein>
    <recommendedName>
        <fullName evidence="5 14">Adenine DNA glycosylase</fullName>
        <ecNumber evidence="4 14">3.2.2.31</ecNumber>
    </recommendedName>
</protein>
<evidence type="ECO:0000256" key="8">
    <source>
        <dbReference type="ARBA" id="ARBA00022763"/>
    </source>
</evidence>
<dbReference type="InterPro" id="IPR029119">
    <property type="entry name" value="MutY_C"/>
</dbReference>
<comment type="function">
    <text evidence="2">Adenine glycosylase active on G-A mispairs. MutY also corrects error-prone DNA synthesis past GO lesions which are due to the oxidatively damaged form of guanine: 7,8-dihydro-8-oxoguanine (8-oxo-dGTP).</text>
</comment>
<evidence type="ECO:0000256" key="3">
    <source>
        <dbReference type="ARBA" id="ARBA00008343"/>
    </source>
</evidence>
<feature type="domain" description="HhH-GPD" evidence="15">
    <location>
        <begin position="40"/>
        <end position="191"/>
    </location>
</feature>
<dbReference type="Pfam" id="PF14815">
    <property type="entry name" value="NUDIX_4"/>
    <property type="match status" value="1"/>
</dbReference>
<evidence type="ECO:0000256" key="2">
    <source>
        <dbReference type="ARBA" id="ARBA00002933"/>
    </source>
</evidence>
<dbReference type="CDD" id="cd00056">
    <property type="entry name" value="ENDO3c"/>
    <property type="match status" value="1"/>
</dbReference>
<dbReference type="InterPro" id="IPR005760">
    <property type="entry name" value="A/G_AdeGlyc_MutY"/>
</dbReference>
<keyword evidence="17" id="KW-1185">Reference proteome</keyword>
<evidence type="ECO:0000256" key="10">
    <source>
        <dbReference type="ARBA" id="ARBA00023004"/>
    </source>
</evidence>
<evidence type="ECO:0000256" key="7">
    <source>
        <dbReference type="ARBA" id="ARBA00022723"/>
    </source>
</evidence>
<evidence type="ECO:0000256" key="5">
    <source>
        <dbReference type="ARBA" id="ARBA00022023"/>
    </source>
</evidence>
<dbReference type="Proteomes" id="UP000677668">
    <property type="component" value="Chromosome 2"/>
</dbReference>
<dbReference type="Pfam" id="PF00730">
    <property type="entry name" value="HhH-GPD"/>
    <property type="match status" value="1"/>
</dbReference>
<proteinExistence type="inferred from homology"/>
<dbReference type="InterPro" id="IPR044298">
    <property type="entry name" value="MIG/MutY"/>
</dbReference>
<dbReference type="SUPFAM" id="SSF48150">
    <property type="entry name" value="DNA-glycosylase"/>
    <property type="match status" value="1"/>
</dbReference>
<dbReference type="InterPro" id="IPR003265">
    <property type="entry name" value="HhH-GPD_domain"/>
</dbReference>
<dbReference type="Gene3D" id="1.10.1670.10">
    <property type="entry name" value="Helix-hairpin-Helix base-excision DNA repair enzymes (C-terminal)"/>
    <property type="match status" value="1"/>
</dbReference>
<evidence type="ECO:0000256" key="14">
    <source>
        <dbReference type="RuleBase" id="RU365096"/>
    </source>
</evidence>
<keyword evidence="7" id="KW-0479">Metal-binding</keyword>
<comment type="cofactor">
    <cofactor evidence="14">
        <name>[4Fe-4S] cluster</name>
        <dbReference type="ChEBI" id="CHEBI:49883"/>
    </cofactor>
    <text evidence="14">Binds 1 [4Fe-4S] cluster.</text>
</comment>
<keyword evidence="13 14" id="KW-0326">Glycosidase</keyword>
<accession>A0ABX8B2W7</accession>
<comment type="similarity">
    <text evidence="3 14">Belongs to the Nth/MutY family.</text>
</comment>
<dbReference type="Pfam" id="PF00633">
    <property type="entry name" value="HHH"/>
    <property type="match status" value="1"/>
</dbReference>
<evidence type="ECO:0000313" key="17">
    <source>
        <dbReference type="Proteomes" id="UP000677668"/>
    </source>
</evidence>
<dbReference type="EC" id="3.2.2.31" evidence="4 14"/>
<organism evidence="16 17">
    <name type="scientific">Chloracidobacterium sp. N</name>
    <dbReference type="NCBI Taxonomy" id="2821540"/>
    <lineage>
        <taxon>Bacteria</taxon>
        <taxon>Pseudomonadati</taxon>
        <taxon>Acidobacteriota</taxon>
        <taxon>Terriglobia</taxon>
        <taxon>Terriglobales</taxon>
        <taxon>Acidobacteriaceae</taxon>
        <taxon>Chloracidobacterium</taxon>
        <taxon>Chloracidobacterium aggregatum</taxon>
    </lineage>
</organism>
<keyword evidence="6" id="KW-0004">4Fe-4S</keyword>
<name>A0ABX8B2W7_9BACT</name>
<keyword evidence="8 14" id="KW-0227">DNA damage</keyword>
<evidence type="ECO:0000256" key="1">
    <source>
        <dbReference type="ARBA" id="ARBA00000843"/>
    </source>
</evidence>
<keyword evidence="10 14" id="KW-0408">Iron</keyword>
<dbReference type="InterPro" id="IPR011257">
    <property type="entry name" value="DNA_glycosylase"/>
</dbReference>
<dbReference type="RefSeq" id="WP_211423503.1">
    <property type="nucleotide sequence ID" value="NZ_CP072643.1"/>
</dbReference>
<dbReference type="Gene3D" id="3.90.79.10">
    <property type="entry name" value="Nucleoside Triphosphate Pyrophosphohydrolase"/>
    <property type="match status" value="1"/>
</dbReference>